<feature type="transmembrane region" description="Helical" evidence="2">
    <location>
        <begin position="126"/>
        <end position="144"/>
    </location>
</feature>
<evidence type="ECO:0000256" key="2">
    <source>
        <dbReference type="SAM" id="Phobius"/>
    </source>
</evidence>
<organism evidence="3 4">
    <name type="scientific">Paraphoma chrysanthemicola</name>
    <dbReference type="NCBI Taxonomy" id="798071"/>
    <lineage>
        <taxon>Eukaryota</taxon>
        <taxon>Fungi</taxon>
        <taxon>Dikarya</taxon>
        <taxon>Ascomycota</taxon>
        <taxon>Pezizomycotina</taxon>
        <taxon>Dothideomycetes</taxon>
        <taxon>Pleosporomycetidae</taxon>
        <taxon>Pleosporales</taxon>
        <taxon>Pleosporineae</taxon>
        <taxon>Phaeosphaeriaceae</taxon>
        <taxon>Paraphoma</taxon>
    </lineage>
</organism>
<keyword evidence="2" id="KW-0812">Transmembrane</keyword>
<feature type="compositionally biased region" description="Basic and acidic residues" evidence="1">
    <location>
        <begin position="1"/>
        <end position="13"/>
    </location>
</feature>
<evidence type="ECO:0000313" key="4">
    <source>
        <dbReference type="Proteomes" id="UP000813461"/>
    </source>
</evidence>
<protein>
    <recommendedName>
        <fullName evidence="5">TLC domain-containing protein</fullName>
    </recommendedName>
</protein>
<feature type="transmembrane region" description="Helical" evidence="2">
    <location>
        <begin position="85"/>
        <end position="106"/>
    </location>
</feature>
<name>A0A8K0W3G5_9PLEO</name>
<feature type="transmembrane region" description="Helical" evidence="2">
    <location>
        <begin position="220"/>
        <end position="244"/>
    </location>
</feature>
<keyword evidence="2" id="KW-1133">Transmembrane helix</keyword>
<feature type="region of interest" description="Disordered" evidence="1">
    <location>
        <begin position="1"/>
        <end position="20"/>
    </location>
</feature>
<feature type="transmembrane region" description="Helical" evidence="2">
    <location>
        <begin position="156"/>
        <end position="175"/>
    </location>
</feature>
<comment type="caution">
    <text evidence="3">The sequence shown here is derived from an EMBL/GenBank/DDBJ whole genome shotgun (WGS) entry which is preliminary data.</text>
</comment>
<dbReference type="Proteomes" id="UP000813461">
    <property type="component" value="Unassembled WGS sequence"/>
</dbReference>
<sequence length="308" mass="35150">MDNSTTKHSDHAHGHGHGRPHVTTIINEEISILAPYAGLILTISLVIFFLARYYIFEGFLIRWLHKETYNRLNDNQRRGFVNHHIAATAKIIMLVSGAYPFFAVIAGTATLHTPFGGSKLVTMGDVLLVLNQVFVAMYIFELIFRQKLSYVAVAHHIGTVIIASSAVAISVGWQHQRDATLEFMLCYVWGVFDVLAEFWPHVAIILYRMRPMDHDYLRKVFAAAGIVTFTGTIVETIAVMYLWGWAWDRWTIAFKVVTPILHVIFSCAQLWGAYNFYKMWKRQKQLIREQKPDAEQAVPAITIQPKEA</sequence>
<feature type="transmembrane region" description="Helical" evidence="2">
    <location>
        <begin position="36"/>
        <end position="64"/>
    </location>
</feature>
<dbReference type="OrthoDB" id="10010954at2759"/>
<evidence type="ECO:0000313" key="3">
    <source>
        <dbReference type="EMBL" id="KAH7093797.1"/>
    </source>
</evidence>
<keyword evidence="4" id="KW-1185">Reference proteome</keyword>
<proteinExistence type="predicted"/>
<dbReference type="EMBL" id="JAGMVJ010000002">
    <property type="protein sequence ID" value="KAH7093797.1"/>
    <property type="molecule type" value="Genomic_DNA"/>
</dbReference>
<accession>A0A8K0W3G5</accession>
<evidence type="ECO:0000256" key="1">
    <source>
        <dbReference type="SAM" id="MobiDB-lite"/>
    </source>
</evidence>
<feature type="transmembrane region" description="Helical" evidence="2">
    <location>
        <begin position="187"/>
        <end position="208"/>
    </location>
</feature>
<feature type="transmembrane region" description="Helical" evidence="2">
    <location>
        <begin position="256"/>
        <end position="277"/>
    </location>
</feature>
<reference evidence="3" key="1">
    <citation type="journal article" date="2021" name="Nat. Commun.">
        <title>Genetic determinants of endophytism in the Arabidopsis root mycobiome.</title>
        <authorList>
            <person name="Mesny F."/>
            <person name="Miyauchi S."/>
            <person name="Thiergart T."/>
            <person name="Pickel B."/>
            <person name="Atanasova L."/>
            <person name="Karlsson M."/>
            <person name="Huettel B."/>
            <person name="Barry K.W."/>
            <person name="Haridas S."/>
            <person name="Chen C."/>
            <person name="Bauer D."/>
            <person name="Andreopoulos W."/>
            <person name="Pangilinan J."/>
            <person name="LaButti K."/>
            <person name="Riley R."/>
            <person name="Lipzen A."/>
            <person name="Clum A."/>
            <person name="Drula E."/>
            <person name="Henrissat B."/>
            <person name="Kohler A."/>
            <person name="Grigoriev I.V."/>
            <person name="Martin F.M."/>
            <person name="Hacquard S."/>
        </authorList>
    </citation>
    <scope>NUCLEOTIDE SEQUENCE</scope>
    <source>
        <strain evidence="3">MPI-SDFR-AT-0120</strain>
    </source>
</reference>
<dbReference type="AlphaFoldDB" id="A0A8K0W3G5"/>
<gene>
    <name evidence="3" type="ORF">FB567DRAFT_588215</name>
</gene>
<keyword evidence="2" id="KW-0472">Membrane</keyword>
<evidence type="ECO:0008006" key="5">
    <source>
        <dbReference type="Google" id="ProtNLM"/>
    </source>
</evidence>